<proteinExistence type="predicted"/>
<comment type="caution">
    <text evidence="2">The sequence shown here is derived from an EMBL/GenBank/DDBJ whole genome shotgun (WGS) entry which is preliminary data.</text>
</comment>
<dbReference type="EMBL" id="JBBPDW010000004">
    <property type="protein sequence ID" value="KAK7553380.1"/>
    <property type="molecule type" value="Genomic_DNA"/>
</dbReference>
<accession>A0ABR1MLU3</accession>
<protein>
    <submittedName>
        <fullName evidence="2">Uncharacterized protein</fullName>
    </submittedName>
</protein>
<evidence type="ECO:0000256" key="1">
    <source>
        <dbReference type="SAM" id="MobiDB-lite"/>
    </source>
</evidence>
<organism evidence="2 3">
    <name type="scientific">Phyllosticta citricarpa</name>
    <dbReference type="NCBI Taxonomy" id="55181"/>
    <lineage>
        <taxon>Eukaryota</taxon>
        <taxon>Fungi</taxon>
        <taxon>Dikarya</taxon>
        <taxon>Ascomycota</taxon>
        <taxon>Pezizomycotina</taxon>
        <taxon>Dothideomycetes</taxon>
        <taxon>Dothideomycetes incertae sedis</taxon>
        <taxon>Botryosphaeriales</taxon>
        <taxon>Phyllostictaceae</taxon>
        <taxon>Phyllosticta</taxon>
    </lineage>
</organism>
<sequence length="199" mass="22033">MDILPRVSNASLDTMSRPTLPTTSHPSTRNGRPSNAPNLVLDSPSTASDALACPFTSSPLSTRIVTSTCRPKRQLLTISIQARRLKLNIEPARVAAFNLLFWDRQPSLSSPLLKVAPMRPTQRPSPDISLDRQPFDISIQSRRLNLYFALQPDHRPSHYAPPSPPRPPCLPLPQLRLALLRRGSSSADPGPPYAVRLKR</sequence>
<evidence type="ECO:0000313" key="3">
    <source>
        <dbReference type="Proteomes" id="UP001365128"/>
    </source>
</evidence>
<dbReference type="Proteomes" id="UP001365128">
    <property type="component" value="Unassembled WGS sequence"/>
</dbReference>
<feature type="compositionally biased region" description="Polar residues" evidence="1">
    <location>
        <begin position="8"/>
        <end position="43"/>
    </location>
</feature>
<evidence type="ECO:0000313" key="2">
    <source>
        <dbReference type="EMBL" id="KAK7553380.1"/>
    </source>
</evidence>
<feature type="region of interest" description="Disordered" evidence="1">
    <location>
        <begin position="1"/>
        <end position="43"/>
    </location>
</feature>
<gene>
    <name evidence="2" type="ORF">IWX46DRAFT_280104</name>
</gene>
<name>A0ABR1MLU3_9PEZI</name>
<keyword evidence="3" id="KW-1185">Reference proteome</keyword>
<reference evidence="2 3" key="1">
    <citation type="submission" date="2024-04" db="EMBL/GenBank/DDBJ databases">
        <title>Phyllosticta paracitricarpa is synonymous to the EU quarantine fungus P. citricarpa based on phylogenomic analyses.</title>
        <authorList>
            <consortium name="Lawrence Berkeley National Laboratory"/>
            <person name="Van Ingen-Buijs V.A."/>
            <person name="Van Westerhoven A.C."/>
            <person name="Haridas S."/>
            <person name="Skiadas P."/>
            <person name="Martin F."/>
            <person name="Groenewald J.Z."/>
            <person name="Crous P.W."/>
            <person name="Seidl M.F."/>
        </authorList>
    </citation>
    <scope>NUCLEOTIDE SEQUENCE [LARGE SCALE GENOMIC DNA]</scope>
    <source>
        <strain evidence="2 3">CBS 122670</strain>
    </source>
</reference>